<evidence type="ECO:0000313" key="1">
    <source>
        <dbReference type="EMBL" id="GAA0140580.1"/>
    </source>
</evidence>
<evidence type="ECO:0000313" key="2">
    <source>
        <dbReference type="Proteomes" id="UP001454036"/>
    </source>
</evidence>
<keyword evidence="2" id="KW-1185">Reference proteome</keyword>
<dbReference type="AlphaFoldDB" id="A0AAV3NMM9"/>
<proteinExistence type="predicted"/>
<dbReference type="PANTHER" id="PTHR48475:SF2">
    <property type="entry name" value="RIBONUCLEASE H"/>
    <property type="match status" value="1"/>
</dbReference>
<accession>A0AAV3NMM9</accession>
<dbReference type="PANTHER" id="PTHR48475">
    <property type="entry name" value="RIBONUCLEASE H"/>
    <property type="match status" value="1"/>
</dbReference>
<reference evidence="1 2" key="1">
    <citation type="submission" date="2024-01" db="EMBL/GenBank/DDBJ databases">
        <title>The complete chloroplast genome sequence of Lithospermum erythrorhizon: insights into the phylogenetic relationship among Boraginaceae species and the maternal lineages of purple gromwells.</title>
        <authorList>
            <person name="Okada T."/>
            <person name="Watanabe K."/>
        </authorList>
    </citation>
    <scope>NUCLEOTIDE SEQUENCE [LARGE SCALE GENOMIC DNA]</scope>
</reference>
<organism evidence="1 2">
    <name type="scientific">Lithospermum erythrorhizon</name>
    <name type="common">Purple gromwell</name>
    <name type="synonym">Lithospermum officinale var. erythrorhizon</name>
    <dbReference type="NCBI Taxonomy" id="34254"/>
    <lineage>
        <taxon>Eukaryota</taxon>
        <taxon>Viridiplantae</taxon>
        <taxon>Streptophyta</taxon>
        <taxon>Embryophyta</taxon>
        <taxon>Tracheophyta</taxon>
        <taxon>Spermatophyta</taxon>
        <taxon>Magnoliopsida</taxon>
        <taxon>eudicotyledons</taxon>
        <taxon>Gunneridae</taxon>
        <taxon>Pentapetalae</taxon>
        <taxon>asterids</taxon>
        <taxon>lamiids</taxon>
        <taxon>Boraginales</taxon>
        <taxon>Boraginaceae</taxon>
        <taxon>Boraginoideae</taxon>
        <taxon>Lithospermeae</taxon>
        <taxon>Lithospermum</taxon>
    </lineage>
</organism>
<gene>
    <name evidence="1" type="ORF">LIER_01896</name>
</gene>
<dbReference type="Proteomes" id="UP001454036">
    <property type="component" value="Unassembled WGS sequence"/>
</dbReference>
<sequence>MFEDELYKKRDGMLLRCVSQEDILKILVEGTPFGLVYGSEAVLPGEAGIPTYRQIGFNEEENDQRIREQTNFVNELRDRAFYKMKKYKHLMARTYNRRVKDKQFKVGDLVLRFYANTAT</sequence>
<dbReference type="EMBL" id="BAABME010000196">
    <property type="protein sequence ID" value="GAA0140580.1"/>
    <property type="molecule type" value="Genomic_DNA"/>
</dbReference>
<protein>
    <submittedName>
        <fullName evidence="1">Uncharacterized protein</fullName>
    </submittedName>
</protein>
<name>A0AAV3NMM9_LITER</name>
<comment type="caution">
    <text evidence="1">The sequence shown here is derived from an EMBL/GenBank/DDBJ whole genome shotgun (WGS) entry which is preliminary data.</text>
</comment>